<reference evidence="14 15" key="1">
    <citation type="journal article" date="2019" name="Proc. Natl. Acad. Sci. U.S.A.">
        <title>Regulatory changes in pterin and carotenoid genes underlie balanced color polymorphisms in the wall lizard.</title>
        <authorList>
            <person name="Andrade P."/>
            <person name="Pinho C."/>
            <person name="Perez I de Lanuza G."/>
            <person name="Afonso S."/>
            <person name="Brejcha J."/>
            <person name="Rubin C.J."/>
            <person name="Wallerman O."/>
            <person name="Pereira P."/>
            <person name="Sabatino S.J."/>
            <person name="Bellati A."/>
            <person name="Pellitteri-Rosa D."/>
            <person name="Bosakova Z."/>
            <person name="Bunikis I."/>
            <person name="Carretero M.A."/>
            <person name="Feiner N."/>
            <person name="Marsik P."/>
            <person name="Pauperio F."/>
            <person name="Salvi D."/>
            <person name="Soler L."/>
            <person name="While G.M."/>
            <person name="Uller T."/>
            <person name="Font E."/>
            <person name="Andersson L."/>
            <person name="Carneiro M."/>
        </authorList>
    </citation>
    <scope>NUCLEOTIDE SEQUENCE</scope>
</reference>
<keyword evidence="10" id="KW-0675">Receptor</keyword>
<keyword evidence="15" id="KW-1185">Reference proteome</keyword>
<feature type="transmembrane region" description="Helical" evidence="12">
    <location>
        <begin position="27"/>
        <end position="49"/>
    </location>
</feature>
<evidence type="ECO:0000256" key="2">
    <source>
        <dbReference type="ARBA" id="ARBA00010663"/>
    </source>
</evidence>
<protein>
    <submittedName>
        <fullName evidence="14">Olfactory receptor 10G6-like</fullName>
    </submittedName>
</protein>
<keyword evidence="9 12" id="KW-0472">Membrane</keyword>
<dbReference type="GO" id="GO:0004984">
    <property type="term" value="F:olfactory receptor activity"/>
    <property type="evidence" value="ECO:0007669"/>
    <property type="project" value="InterPro"/>
</dbReference>
<dbReference type="FunFam" id="1.20.1070.10:FF:000001">
    <property type="entry name" value="Olfactory receptor"/>
    <property type="match status" value="1"/>
</dbReference>
<keyword evidence="8" id="KW-0297">G-protein coupled receptor</keyword>
<keyword evidence="6" id="KW-0552">Olfaction</keyword>
<feature type="transmembrane region" description="Helical" evidence="12">
    <location>
        <begin position="141"/>
        <end position="159"/>
    </location>
</feature>
<feature type="transmembrane region" description="Helical" evidence="12">
    <location>
        <begin position="93"/>
        <end position="121"/>
    </location>
</feature>
<dbReference type="FunFam" id="1.10.1220.70:FF:000001">
    <property type="entry name" value="Olfactory receptor"/>
    <property type="match status" value="1"/>
</dbReference>
<dbReference type="OMA" id="IPTAKGR"/>
<evidence type="ECO:0000256" key="7">
    <source>
        <dbReference type="ARBA" id="ARBA00022989"/>
    </source>
</evidence>
<evidence type="ECO:0000256" key="3">
    <source>
        <dbReference type="ARBA" id="ARBA00022475"/>
    </source>
</evidence>
<keyword evidence="4" id="KW-0716">Sensory transduction</keyword>
<keyword evidence="7 12" id="KW-1133">Transmembrane helix</keyword>
<feature type="transmembrane region" description="Helical" evidence="12">
    <location>
        <begin position="239"/>
        <end position="260"/>
    </location>
</feature>
<feature type="transmembrane region" description="Helical" evidence="12">
    <location>
        <begin position="272"/>
        <end position="291"/>
    </location>
</feature>
<evidence type="ECO:0000256" key="5">
    <source>
        <dbReference type="ARBA" id="ARBA00022692"/>
    </source>
</evidence>
<gene>
    <name evidence="14" type="primary">LOC114583456</name>
</gene>
<evidence type="ECO:0000256" key="8">
    <source>
        <dbReference type="ARBA" id="ARBA00023040"/>
    </source>
</evidence>
<dbReference type="InterPro" id="IPR000276">
    <property type="entry name" value="GPCR_Rhodpsn"/>
</dbReference>
<evidence type="ECO:0000256" key="10">
    <source>
        <dbReference type="ARBA" id="ARBA00023170"/>
    </source>
</evidence>
<dbReference type="Ensembl" id="ENSPMRT00000022844.1">
    <property type="protein sequence ID" value="ENSPMRP00000021527.1"/>
    <property type="gene ID" value="ENSPMRG00000013969.1"/>
</dbReference>
<evidence type="ECO:0000313" key="15">
    <source>
        <dbReference type="Proteomes" id="UP000472272"/>
    </source>
</evidence>
<evidence type="ECO:0000256" key="12">
    <source>
        <dbReference type="SAM" id="Phobius"/>
    </source>
</evidence>
<feature type="transmembrane region" description="Helical" evidence="12">
    <location>
        <begin position="61"/>
        <end position="87"/>
    </location>
</feature>
<dbReference type="Gene3D" id="1.20.1070.10">
    <property type="entry name" value="Rhodopsin 7-helix transmembrane proteins"/>
    <property type="match status" value="1"/>
</dbReference>
<dbReference type="GO" id="GO:0005886">
    <property type="term" value="C:plasma membrane"/>
    <property type="evidence" value="ECO:0007669"/>
    <property type="project" value="UniProtKB-SubCell"/>
</dbReference>
<dbReference type="GO" id="GO:0004930">
    <property type="term" value="F:G protein-coupled receptor activity"/>
    <property type="evidence" value="ECO:0007669"/>
    <property type="project" value="UniProtKB-KW"/>
</dbReference>
<dbReference type="InterPro" id="IPR000725">
    <property type="entry name" value="Olfact_rcpt"/>
</dbReference>
<feature type="domain" description="G-protein coupled receptors family 1 profile" evidence="13">
    <location>
        <begin position="42"/>
        <end position="289"/>
    </location>
</feature>
<dbReference type="GeneTree" id="ENSGT01050000244869"/>
<accession>A0A670JEF7</accession>
<evidence type="ECO:0000313" key="14">
    <source>
        <dbReference type="Ensembl" id="ENSPMRP00000021527.1"/>
    </source>
</evidence>
<dbReference type="PRINTS" id="PR00237">
    <property type="entry name" value="GPCRRHODOPSN"/>
</dbReference>
<evidence type="ECO:0000256" key="4">
    <source>
        <dbReference type="ARBA" id="ARBA00022606"/>
    </source>
</evidence>
<evidence type="ECO:0000256" key="11">
    <source>
        <dbReference type="ARBA" id="ARBA00023224"/>
    </source>
</evidence>
<feature type="transmembrane region" description="Helical" evidence="12">
    <location>
        <begin position="204"/>
        <end position="227"/>
    </location>
</feature>
<evidence type="ECO:0000256" key="6">
    <source>
        <dbReference type="ARBA" id="ARBA00022725"/>
    </source>
</evidence>
<comment type="similarity">
    <text evidence="2">Belongs to the G-protein coupled receptor 1 family.</text>
</comment>
<dbReference type="SUPFAM" id="SSF81321">
    <property type="entry name" value="Family A G protein-coupled receptor-like"/>
    <property type="match status" value="1"/>
</dbReference>
<keyword evidence="3" id="KW-1003">Cell membrane</keyword>
<dbReference type="Proteomes" id="UP000472272">
    <property type="component" value="Chromosome 13"/>
</dbReference>
<evidence type="ECO:0000259" key="13">
    <source>
        <dbReference type="PROSITE" id="PS50262"/>
    </source>
</evidence>
<proteinExistence type="inferred from homology"/>
<reference evidence="14" key="3">
    <citation type="submission" date="2025-09" db="UniProtKB">
        <authorList>
            <consortium name="Ensembl"/>
        </authorList>
    </citation>
    <scope>IDENTIFICATION</scope>
</reference>
<dbReference type="PROSITE" id="PS50262">
    <property type="entry name" value="G_PROTEIN_RECEP_F1_2"/>
    <property type="match status" value="1"/>
</dbReference>
<name>A0A670JEF7_PODMU</name>
<keyword evidence="5 12" id="KW-0812">Transmembrane</keyword>
<dbReference type="Pfam" id="PF13853">
    <property type="entry name" value="7tm_4"/>
    <property type="match status" value="1"/>
</dbReference>
<dbReference type="InterPro" id="IPR017452">
    <property type="entry name" value="GPCR_Rhodpsn_7TM"/>
</dbReference>
<reference evidence="14" key="2">
    <citation type="submission" date="2025-08" db="UniProtKB">
        <authorList>
            <consortium name="Ensembl"/>
        </authorList>
    </citation>
    <scope>IDENTIFICATION</scope>
</reference>
<dbReference type="AlphaFoldDB" id="A0A670JEF7"/>
<keyword evidence="11" id="KW-0807">Transducer</keyword>
<evidence type="ECO:0000256" key="9">
    <source>
        <dbReference type="ARBA" id="ARBA00023136"/>
    </source>
</evidence>
<organism evidence="14 15">
    <name type="scientific">Podarcis muralis</name>
    <name type="common">Wall lizard</name>
    <name type="synonym">Lacerta muralis</name>
    <dbReference type="NCBI Taxonomy" id="64176"/>
    <lineage>
        <taxon>Eukaryota</taxon>
        <taxon>Metazoa</taxon>
        <taxon>Chordata</taxon>
        <taxon>Craniata</taxon>
        <taxon>Vertebrata</taxon>
        <taxon>Euteleostomi</taxon>
        <taxon>Lepidosauria</taxon>
        <taxon>Squamata</taxon>
        <taxon>Bifurcata</taxon>
        <taxon>Unidentata</taxon>
        <taxon>Episquamata</taxon>
        <taxon>Laterata</taxon>
        <taxon>Lacertibaenia</taxon>
        <taxon>Lacertidae</taxon>
        <taxon>Podarcis</taxon>
    </lineage>
</organism>
<comment type="subcellular location">
    <subcellularLocation>
        <location evidence="1">Cell membrane</location>
        <topology evidence="1">Multi-pass membrane protein</topology>
    </subcellularLocation>
</comment>
<evidence type="ECO:0000256" key="1">
    <source>
        <dbReference type="ARBA" id="ARBA00004651"/>
    </source>
</evidence>
<dbReference type="PRINTS" id="PR00245">
    <property type="entry name" value="OLFACTORYR"/>
</dbReference>
<sequence>MACGNVTLVLEHFELLGFLYPKDLKSMLLFFFFFMYILCLSGNGLILLVVGLEPHLHKPMYWFLCHLSIIDMMVSSVVVPKLIVWLMGGNGAISFAGCVAQLFFFHFLGCTECFLYTVMAFDRFLAICKPLHYSTIMNHRVCFYLSAGTVLGGALHSALETSLTFHLPYGRGNQVNFIVCDIPAVLKLACVDTSLNEMVTFIDVGLVAMACFLLILTSYVYIICAILRIPTAKGRHRAFSTCTAHITLVMIYYVPVVYNYLRPASQESFDGIIAMFYAAVTPFLNPLIYTLRNNEMKVGLKKLCSTKWQGSHKLVRAWC</sequence>
<dbReference type="PANTHER" id="PTHR26453">
    <property type="entry name" value="OLFACTORY RECEPTOR"/>
    <property type="match status" value="1"/>
</dbReference>